<reference evidence="5" key="1">
    <citation type="submission" date="2016-10" db="EMBL/GenBank/DDBJ databases">
        <authorList>
            <person name="Varghese N."/>
            <person name="Submissions S."/>
        </authorList>
    </citation>
    <scope>NUCLEOTIDE SEQUENCE [LARGE SCALE GENOMIC DNA]</scope>
    <source>
        <strain evidence="5">DSM 44142</strain>
    </source>
</reference>
<accession>A0A1H1GRZ7</accession>
<dbReference type="InterPro" id="IPR002347">
    <property type="entry name" value="SDR_fam"/>
</dbReference>
<evidence type="ECO:0000256" key="2">
    <source>
        <dbReference type="ARBA" id="ARBA00023002"/>
    </source>
</evidence>
<dbReference type="SUPFAM" id="SSF51735">
    <property type="entry name" value="NAD(P)-binding Rossmann-fold domains"/>
    <property type="match status" value="2"/>
</dbReference>
<dbReference type="Pfam" id="PF00106">
    <property type="entry name" value="adh_short"/>
    <property type="match status" value="1"/>
</dbReference>
<dbReference type="GO" id="GO:0016491">
    <property type="term" value="F:oxidoreductase activity"/>
    <property type="evidence" value="ECO:0007669"/>
    <property type="project" value="UniProtKB-KW"/>
</dbReference>
<name>A0A1H1GRZ7_9ACTN</name>
<evidence type="ECO:0000256" key="1">
    <source>
        <dbReference type="ARBA" id="ARBA00006484"/>
    </source>
</evidence>
<evidence type="ECO:0000259" key="3">
    <source>
        <dbReference type="SMART" id="SM00822"/>
    </source>
</evidence>
<gene>
    <name evidence="4" type="ORF">SAMN04489765_3530</name>
</gene>
<dbReference type="Gene3D" id="3.40.50.720">
    <property type="entry name" value="NAD(P)-binding Rossmann-like Domain"/>
    <property type="match status" value="2"/>
</dbReference>
<dbReference type="GO" id="GO:0016020">
    <property type="term" value="C:membrane"/>
    <property type="evidence" value="ECO:0007669"/>
    <property type="project" value="TreeGrafter"/>
</dbReference>
<dbReference type="AlphaFoldDB" id="A0A1H1GRZ7"/>
<dbReference type="STRING" id="47312.SAMN04489765_3530"/>
<dbReference type="InterPro" id="IPR036291">
    <property type="entry name" value="NAD(P)-bd_dom_sf"/>
</dbReference>
<dbReference type="RefSeq" id="WP_068568239.1">
    <property type="nucleotide sequence ID" value="NZ_FNLF01000002.1"/>
</dbReference>
<protein>
    <submittedName>
        <fullName evidence="4">Thioester reductase domain-containing protein</fullName>
    </submittedName>
</protein>
<dbReference type="OrthoDB" id="9810734at2"/>
<dbReference type="PANTHER" id="PTHR44196">
    <property type="entry name" value="DEHYDROGENASE/REDUCTASE SDR FAMILY MEMBER 7B"/>
    <property type="match status" value="1"/>
</dbReference>
<comment type="similarity">
    <text evidence="1">Belongs to the short-chain dehydrogenases/reductases (SDR) family.</text>
</comment>
<dbReference type="EMBL" id="FNLF01000002">
    <property type="protein sequence ID" value="SDR15984.1"/>
    <property type="molecule type" value="Genomic_DNA"/>
</dbReference>
<dbReference type="InterPro" id="IPR057326">
    <property type="entry name" value="KR_dom"/>
</dbReference>
<dbReference type="InterPro" id="IPR013120">
    <property type="entry name" value="FAR_NAD-bd"/>
</dbReference>
<dbReference type="SMART" id="SM00822">
    <property type="entry name" value="PKS_KR"/>
    <property type="match status" value="1"/>
</dbReference>
<organism evidence="4 5">
    <name type="scientific">Tsukamurella pulmonis</name>
    <dbReference type="NCBI Taxonomy" id="47312"/>
    <lineage>
        <taxon>Bacteria</taxon>
        <taxon>Bacillati</taxon>
        <taxon>Actinomycetota</taxon>
        <taxon>Actinomycetes</taxon>
        <taxon>Mycobacteriales</taxon>
        <taxon>Tsukamurellaceae</taxon>
        <taxon>Tsukamurella</taxon>
    </lineage>
</organism>
<dbReference type="PRINTS" id="PR00080">
    <property type="entry name" value="SDRFAMILY"/>
</dbReference>
<feature type="domain" description="Ketoreductase" evidence="3">
    <location>
        <begin position="2"/>
        <end position="136"/>
    </location>
</feature>
<evidence type="ECO:0000313" key="4">
    <source>
        <dbReference type="EMBL" id="SDR15984.1"/>
    </source>
</evidence>
<keyword evidence="2" id="KW-0560">Oxidoreductase</keyword>
<dbReference type="CDD" id="cd05233">
    <property type="entry name" value="SDR_c"/>
    <property type="match status" value="1"/>
</dbReference>
<dbReference type="CDD" id="cd05263">
    <property type="entry name" value="MupV_like_SDR_e"/>
    <property type="match status" value="1"/>
</dbReference>
<proteinExistence type="inferred from homology"/>
<dbReference type="PANTHER" id="PTHR44196:SF1">
    <property type="entry name" value="DEHYDROGENASE_REDUCTASE SDR FAMILY MEMBER 7B"/>
    <property type="match status" value="1"/>
</dbReference>
<evidence type="ECO:0000313" key="5">
    <source>
        <dbReference type="Proteomes" id="UP000183053"/>
    </source>
</evidence>
<dbReference type="Proteomes" id="UP000183053">
    <property type="component" value="Unassembled WGS sequence"/>
</dbReference>
<dbReference type="PRINTS" id="PR00081">
    <property type="entry name" value="GDHRDH"/>
</dbReference>
<dbReference type="Pfam" id="PF07993">
    <property type="entry name" value="NAD_binding_4"/>
    <property type="match status" value="1"/>
</dbReference>
<keyword evidence="5" id="KW-1185">Reference proteome</keyword>
<sequence>MASYFVTGGTGFIGRALVARLAAADRDGTIYLLVRDSSLPRFERLIADLGHDLAPQVVPVAGDVTRPGLAIAPGDLPERIDHVVHLAAVYDMEAPEEAQELTNVVGTRNVLEVAERLGATMHHVSSLAVAGNHEGWFSEADFDVAQFFPTPYHRTKYEAERLVRDSAAPWQIYRPAIVVGDSTTGAADKIDGPYYFFPFLRLMGTIPHHLHVPFANLGYTNIVPVDFVAAGIAALVTAPPAPGTVYHLADPKGQSMATIYDAIAPAFSGPKTLPVPSAPLGEFAARLGRRGEVRALRDTIARQIGIPPSVLDHPFYNTRFDSEATFRELSRLGVSLPRLKSYGPRLFRYWAEHLDPSRNRRDDPRGPLVGKHILLTGGSSGIGREAAKQAVLKGAHVFIVARKPEDLADAVLRIEAEPGLPGLPKGTVRAYQCDVTDPEAVRTTVAQILAEHGHVDVLVNSAGRSIRRATINSVDRAHDYQRTMAVNYFGAVYLILELLPHMIARKSGHVVNISSIGVQVRGPRFAAYIASKSALEAFSDITAAETMSDHVTFTNIHMPLTRTRMIEPTDAYDNAMALSVEKAGQIVVRAIIERPRRIDTPLGTLAQFGQFLSPRIAAAAQHQGYLLFPEPEGDGEGAAKVLEVDVAEVDTPRGRLAATRAATKDLSKDISTAAVSPLFGISGDQGLRRLARKTLNRLPGINW</sequence>
<dbReference type="InterPro" id="IPR057313">
    <property type="entry name" value="Maqu_2507-like"/>
</dbReference>
<dbReference type="NCBIfam" id="NF005539">
    <property type="entry name" value="PRK07201.1"/>
    <property type="match status" value="1"/>
</dbReference>